<gene>
    <name evidence="1" type="ORF">Gohar_018600</name>
</gene>
<accession>A0A7J9G9I0</accession>
<dbReference type="EMBL" id="JABFAD010000003">
    <property type="protein sequence ID" value="MBA0794250.1"/>
    <property type="molecule type" value="Genomic_DNA"/>
</dbReference>
<keyword evidence="2" id="KW-1185">Reference proteome</keyword>
<organism evidence="1 2">
    <name type="scientific">Gossypium harknessii</name>
    <dbReference type="NCBI Taxonomy" id="34285"/>
    <lineage>
        <taxon>Eukaryota</taxon>
        <taxon>Viridiplantae</taxon>
        <taxon>Streptophyta</taxon>
        <taxon>Embryophyta</taxon>
        <taxon>Tracheophyta</taxon>
        <taxon>Spermatophyta</taxon>
        <taxon>Magnoliopsida</taxon>
        <taxon>eudicotyledons</taxon>
        <taxon>Gunneridae</taxon>
        <taxon>Pentapetalae</taxon>
        <taxon>rosids</taxon>
        <taxon>malvids</taxon>
        <taxon>Malvales</taxon>
        <taxon>Malvaceae</taxon>
        <taxon>Malvoideae</taxon>
        <taxon>Gossypium</taxon>
    </lineage>
</organism>
<dbReference type="Proteomes" id="UP000593560">
    <property type="component" value="Unassembled WGS sequence"/>
</dbReference>
<comment type="caution">
    <text evidence="1">The sequence shown here is derived from an EMBL/GenBank/DDBJ whole genome shotgun (WGS) entry which is preliminary data.</text>
</comment>
<dbReference type="OrthoDB" id="1301570at2759"/>
<dbReference type="AlphaFoldDB" id="A0A7J9G9I0"/>
<sequence length="57" mass="6737">MKMITCDRLTYGAVMMAHKKYGPFLNKSIDHYCNGLNLGLSEKWFRNHKSDLKRNLF</sequence>
<evidence type="ECO:0000313" key="2">
    <source>
        <dbReference type="Proteomes" id="UP000593560"/>
    </source>
</evidence>
<protein>
    <submittedName>
        <fullName evidence="1">Uncharacterized protein</fullName>
    </submittedName>
</protein>
<name>A0A7J9G9I0_9ROSI</name>
<evidence type="ECO:0000313" key="1">
    <source>
        <dbReference type="EMBL" id="MBA0794250.1"/>
    </source>
</evidence>
<reference evidence="1 2" key="1">
    <citation type="journal article" date="2019" name="Genome Biol. Evol.">
        <title>Insights into the evolution of the New World diploid cottons (Gossypium, subgenus Houzingenia) based on genome sequencing.</title>
        <authorList>
            <person name="Grover C.E."/>
            <person name="Arick M.A. 2nd"/>
            <person name="Thrash A."/>
            <person name="Conover J.L."/>
            <person name="Sanders W.S."/>
            <person name="Peterson D.G."/>
            <person name="Frelichowski J.E."/>
            <person name="Scheffler J.A."/>
            <person name="Scheffler B.E."/>
            <person name="Wendel J.F."/>
        </authorList>
    </citation>
    <scope>NUCLEOTIDE SEQUENCE [LARGE SCALE GENOMIC DNA]</scope>
    <source>
        <strain evidence="1">0</strain>
        <tissue evidence="1">Leaf</tissue>
    </source>
</reference>
<proteinExistence type="predicted"/>